<dbReference type="OrthoDB" id="9772456at2"/>
<organism evidence="2 3">
    <name type="scientific">Nostocoides japonicum T1-X7</name>
    <dbReference type="NCBI Taxonomy" id="1194083"/>
    <lineage>
        <taxon>Bacteria</taxon>
        <taxon>Bacillati</taxon>
        <taxon>Actinomycetota</taxon>
        <taxon>Actinomycetes</taxon>
        <taxon>Micrococcales</taxon>
        <taxon>Intrasporangiaceae</taxon>
        <taxon>Nostocoides</taxon>
    </lineage>
</organism>
<feature type="binding site" evidence="1">
    <location>
        <position position="98"/>
    </location>
    <ligand>
        <name>Mg(2+)</name>
        <dbReference type="ChEBI" id="CHEBI:18420"/>
        <label>1</label>
        <note>catalytic</note>
    </ligand>
</feature>
<feature type="binding site" evidence="1">
    <location>
        <position position="78"/>
    </location>
    <ligand>
        <name>Mg(2+)</name>
        <dbReference type="ChEBI" id="CHEBI:18420"/>
        <label>1</label>
        <note>catalytic</note>
    </ligand>
</feature>
<dbReference type="Pfam" id="PF00459">
    <property type="entry name" value="Inositol_P"/>
    <property type="match status" value="1"/>
</dbReference>
<dbReference type="SUPFAM" id="SSF56655">
    <property type="entry name" value="Carbohydrate phosphatase"/>
    <property type="match status" value="1"/>
</dbReference>
<dbReference type="InterPro" id="IPR000760">
    <property type="entry name" value="Inositol_monophosphatase-like"/>
</dbReference>
<dbReference type="PRINTS" id="PR00377">
    <property type="entry name" value="IMPHPHTASES"/>
</dbReference>
<dbReference type="GO" id="GO:0000103">
    <property type="term" value="P:sulfate assimilation"/>
    <property type="evidence" value="ECO:0007669"/>
    <property type="project" value="TreeGrafter"/>
</dbReference>
<dbReference type="Proteomes" id="UP000035721">
    <property type="component" value="Unassembled WGS sequence"/>
</dbReference>
<feature type="binding site" evidence="1">
    <location>
        <position position="209"/>
    </location>
    <ligand>
        <name>Mg(2+)</name>
        <dbReference type="ChEBI" id="CHEBI:18420"/>
        <label>1</label>
        <note>catalytic</note>
    </ligand>
</feature>
<gene>
    <name evidence="2" type="ORF">BN12_2770003</name>
</gene>
<dbReference type="RefSeq" id="WP_048555291.1">
    <property type="nucleotide sequence ID" value="NZ_HF570958.1"/>
</dbReference>
<dbReference type="PANTHER" id="PTHR43028">
    <property type="entry name" value="3'(2'),5'-BISPHOSPHATE NUCLEOTIDASE 1"/>
    <property type="match status" value="1"/>
</dbReference>
<dbReference type="AlphaFoldDB" id="A0A077LZN2"/>
<evidence type="ECO:0000313" key="3">
    <source>
        <dbReference type="Proteomes" id="UP000035721"/>
    </source>
</evidence>
<accession>A0A077LZN2</accession>
<dbReference type="PANTHER" id="PTHR43028:SF5">
    <property type="entry name" value="3'(2'),5'-BISPHOSPHATE NUCLEOTIDASE 1"/>
    <property type="match status" value="1"/>
</dbReference>
<dbReference type="Gene3D" id="3.40.190.80">
    <property type="match status" value="1"/>
</dbReference>
<keyword evidence="1" id="KW-0479">Metal-binding</keyword>
<feature type="binding site" evidence="1">
    <location>
        <position position="99"/>
    </location>
    <ligand>
        <name>Mg(2+)</name>
        <dbReference type="ChEBI" id="CHEBI:18420"/>
        <label>1</label>
        <note>catalytic</note>
    </ligand>
</feature>
<dbReference type="EMBL" id="CAJB01000198">
    <property type="protein sequence ID" value="CCH78332.1"/>
    <property type="molecule type" value="Genomic_DNA"/>
</dbReference>
<dbReference type="CDD" id="cd01638">
    <property type="entry name" value="CysQ"/>
    <property type="match status" value="1"/>
</dbReference>
<comment type="caution">
    <text evidence="2">The sequence shown here is derived from an EMBL/GenBank/DDBJ whole genome shotgun (WGS) entry which is preliminary data.</text>
</comment>
<dbReference type="GO" id="GO:0050427">
    <property type="term" value="P:3'-phosphoadenosine 5'-phosphosulfate metabolic process"/>
    <property type="evidence" value="ECO:0007669"/>
    <property type="project" value="TreeGrafter"/>
</dbReference>
<dbReference type="STRING" id="1194083.BN12_2770003"/>
<evidence type="ECO:0000256" key="1">
    <source>
        <dbReference type="PIRSR" id="PIRSR600760-2"/>
    </source>
</evidence>
<keyword evidence="2" id="KW-0378">Hydrolase</keyword>
<reference evidence="2 3" key="1">
    <citation type="journal article" date="2013" name="ISME J.">
        <title>A metabolic model for members of the genus Tetrasphaera involved in enhanced biological phosphorus removal.</title>
        <authorList>
            <person name="Kristiansen R."/>
            <person name="Nguyen H.T.T."/>
            <person name="Saunders A.M."/>
            <person name="Nielsen J.L."/>
            <person name="Wimmer R."/>
            <person name="Le V.Q."/>
            <person name="McIlroy S.J."/>
            <person name="Petrovski S."/>
            <person name="Seviour R.J."/>
            <person name="Calteau A."/>
            <person name="Nielsen K.L."/>
            <person name="Nielsen P.H."/>
        </authorList>
    </citation>
    <scope>NUCLEOTIDE SEQUENCE [LARGE SCALE GENOMIC DNA]</scope>
    <source>
        <strain evidence="2 3">T1-X7</strain>
    </source>
</reference>
<protein>
    <submittedName>
        <fullName evidence="2">Putative enzyme</fullName>
        <ecNumber evidence="2">3.1.3.-</ecNumber>
    </submittedName>
</protein>
<feature type="binding site" evidence="1">
    <location>
        <position position="96"/>
    </location>
    <ligand>
        <name>Mg(2+)</name>
        <dbReference type="ChEBI" id="CHEBI:18420"/>
        <label>1</label>
        <note>catalytic</note>
    </ligand>
</feature>
<proteinExistence type="predicted"/>
<dbReference type="EC" id="3.1.3.-" evidence="2"/>
<sequence length="263" mass="28196">MTSATAYIDRIDTSGYADLDDHALARALADAAGRLLVELREGWDGEAGDLRKAGDAQSHELLVRLLAQARPDDAVLSEEGADDTARTRARRVWIVDPLDGTREFGEVPRDDWAVHVALWEDGELAGGAVARPARRSTLATDETLSVGERAKGPLRLAVSRSRPPEFVTRLAEILDAELVPMGSAGIKATAVVDDIVDAYVHAGGQFEWDSAAPVAVARAAGLHTSRIDGSPLVYNREDPTLPDLVICRPEFSGRILDAISSLS</sequence>
<dbReference type="GO" id="GO:0046872">
    <property type="term" value="F:metal ion binding"/>
    <property type="evidence" value="ECO:0007669"/>
    <property type="project" value="UniProtKB-KW"/>
</dbReference>
<name>A0A077LZN2_9MICO</name>
<keyword evidence="1" id="KW-0460">Magnesium</keyword>
<comment type="cofactor">
    <cofactor evidence="1">
        <name>Mg(2+)</name>
        <dbReference type="ChEBI" id="CHEBI:18420"/>
    </cofactor>
</comment>
<dbReference type="GO" id="GO:0008441">
    <property type="term" value="F:3'(2'),5'-bisphosphate nucleotidase activity"/>
    <property type="evidence" value="ECO:0007669"/>
    <property type="project" value="TreeGrafter"/>
</dbReference>
<evidence type="ECO:0000313" key="2">
    <source>
        <dbReference type="EMBL" id="CCH78332.1"/>
    </source>
</evidence>
<dbReference type="Gene3D" id="3.30.540.10">
    <property type="entry name" value="Fructose-1,6-Bisphosphatase, subunit A, domain 1"/>
    <property type="match status" value="1"/>
</dbReference>
<keyword evidence="3" id="KW-1185">Reference proteome</keyword>
<dbReference type="InterPro" id="IPR050725">
    <property type="entry name" value="CysQ/Inositol_MonoPase"/>
</dbReference>